<sequence length="506" mass="55642">MVNNKKLALIILDGWGYGKQDNSDAAYAANTPFFDSLLQNYPNSKLEASGEAVGLPAGQMGNSEVGHMNLGAGRVVYQELGRINKAIADRELHNSPVLVNAFDYAKKNNKSVHFIGLVSNGGVHAHIEHLKALCDAANESNVKNYVHAFLDGRDTDPNSGLGFITDLQNHIKNTDTKLASLIGRYYAMDRDNRWERVKQAYDVMVNGVGEKTKDALAAIRKSYEENITDEFLKPVVLTQDNGAPVATIQPDDVVICFNFRTDRGREITTALTQKDFPEQQMHKLPLYYVTMTTYDESFEKVNVIFTKDDLTKTIGEVLAENNKNQIRIAETEKYPHVTFFFSGGREAEFANEKRILIPSPKVATYDLQPEMSAAGITDAITKEMETGWADFICLNFANPDMVGHTGVFEAVVKAVETADKCAETVVKTGLANGYSFILLADHGNSEYMINGDGSVNTAHTTNLVPCILIDKDYKAIADGKLGDIAPTILRILGVDIPAEMTGNVLV</sequence>
<evidence type="ECO:0000259" key="15">
    <source>
        <dbReference type="Pfam" id="PF06415"/>
    </source>
</evidence>
<dbReference type="FunFam" id="3.40.1450.10:FF:000002">
    <property type="entry name" value="2,3-bisphosphoglycerate-independent phosphoglycerate mutase"/>
    <property type="match status" value="1"/>
</dbReference>
<dbReference type="SUPFAM" id="SSF53649">
    <property type="entry name" value="Alkaline phosphatase-like"/>
    <property type="match status" value="1"/>
</dbReference>
<accession>A0A1G7BHP3</accession>
<evidence type="ECO:0000313" key="16">
    <source>
        <dbReference type="EMBL" id="SDE26427.1"/>
    </source>
</evidence>
<dbReference type="InterPro" id="IPR005995">
    <property type="entry name" value="Pgm_bpd_ind"/>
</dbReference>
<feature type="domain" description="BPG-independent PGAM N-terminal" evidence="15">
    <location>
        <begin position="83"/>
        <end position="296"/>
    </location>
</feature>
<dbReference type="InterPro" id="IPR017850">
    <property type="entry name" value="Alkaline_phosphatase_core_sf"/>
</dbReference>
<dbReference type="Proteomes" id="UP000199455">
    <property type="component" value="Unassembled WGS sequence"/>
</dbReference>
<evidence type="ECO:0000256" key="4">
    <source>
        <dbReference type="ARBA" id="ARBA00008819"/>
    </source>
</evidence>
<feature type="binding site" evidence="9 12">
    <location>
        <begin position="260"/>
        <end position="263"/>
    </location>
    <ligand>
        <name>substrate</name>
    </ligand>
</feature>
<evidence type="ECO:0000256" key="13">
    <source>
        <dbReference type="PIRSR" id="PIRSR001492-3"/>
    </source>
</evidence>
<dbReference type="InterPro" id="IPR011258">
    <property type="entry name" value="BPG-indep_PGM_N"/>
</dbReference>
<dbReference type="RefSeq" id="WP_090772582.1">
    <property type="nucleotide sequence ID" value="NZ_FMZH01000015.1"/>
</dbReference>
<proteinExistence type="inferred from homology"/>
<evidence type="ECO:0000256" key="5">
    <source>
        <dbReference type="ARBA" id="ARBA00022723"/>
    </source>
</evidence>
<feature type="binding site" evidence="9 12">
    <location>
        <position position="333"/>
    </location>
    <ligand>
        <name>substrate</name>
    </ligand>
</feature>
<dbReference type="HAMAP" id="MF_01038">
    <property type="entry name" value="GpmI"/>
    <property type="match status" value="1"/>
</dbReference>
<evidence type="ECO:0000256" key="8">
    <source>
        <dbReference type="ARBA" id="ARBA00023235"/>
    </source>
</evidence>
<comment type="subunit">
    <text evidence="9">Monomer.</text>
</comment>
<feature type="binding site" evidence="9 13">
    <location>
        <position position="400"/>
    </location>
    <ligand>
        <name>Mn(2+)</name>
        <dbReference type="ChEBI" id="CHEBI:29035"/>
        <label>1</label>
    </ligand>
</feature>
<dbReference type="Pfam" id="PF06415">
    <property type="entry name" value="iPGM_N"/>
    <property type="match status" value="1"/>
</dbReference>
<dbReference type="GO" id="GO:0004619">
    <property type="term" value="F:phosphoglycerate mutase activity"/>
    <property type="evidence" value="ECO:0007669"/>
    <property type="project" value="UniProtKB-UniRule"/>
</dbReference>
<organism evidence="16 17">
    <name type="scientific">Pedobacter soli</name>
    <dbReference type="NCBI Taxonomy" id="390242"/>
    <lineage>
        <taxon>Bacteria</taxon>
        <taxon>Pseudomonadati</taxon>
        <taxon>Bacteroidota</taxon>
        <taxon>Sphingobacteriia</taxon>
        <taxon>Sphingobacteriales</taxon>
        <taxon>Sphingobacteriaceae</taxon>
        <taxon>Pedobacter</taxon>
    </lineage>
</organism>
<feature type="active site" description="Phosphoserine intermediate" evidence="9 11">
    <location>
        <position position="63"/>
    </location>
</feature>
<dbReference type="PANTHER" id="PTHR31637">
    <property type="entry name" value="2,3-BISPHOSPHOGLYCERATE-INDEPENDENT PHOSPHOGLYCERATE MUTASE"/>
    <property type="match status" value="1"/>
</dbReference>
<feature type="binding site" evidence="9 13">
    <location>
        <position position="442"/>
    </location>
    <ligand>
        <name>Mn(2+)</name>
        <dbReference type="ChEBI" id="CHEBI:29035"/>
        <label>2</label>
    </ligand>
</feature>
<dbReference type="Gene3D" id="3.40.720.10">
    <property type="entry name" value="Alkaline Phosphatase, subunit A"/>
    <property type="match status" value="1"/>
</dbReference>
<dbReference type="UniPathway" id="UPA00109">
    <property type="reaction ID" value="UER00186"/>
</dbReference>
<evidence type="ECO:0000256" key="7">
    <source>
        <dbReference type="ARBA" id="ARBA00023211"/>
    </source>
</evidence>
<dbReference type="InterPro" id="IPR036646">
    <property type="entry name" value="PGAM_B_sf"/>
</dbReference>
<feature type="binding site" evidence="9 13">
    <location>
        <position position="63"/>
    </location>
    <ligand>
        <name>Mn(2+)</name>
        <dbReference type="ChEBI" id="CHEBI:29035"/>
        <label>2</label>
    </ligand>
</feature>
<keyword evidence="5 9" id="KW-0479">Metal-binding</keyword>
<evidence type="ECO:0000256" key="6">
    <source>
        <dbReference type="ARBA" id="ARBA00023152"/>
    </source>
</evidence>
<evidence type="ECO:0000259" key="14">
    <source>
        <dbReference type="Pfam" id="PF01676"/>
    </source>
</evidence>
<keyword evidence="7 9" id="KW-0464">Manganese</keyword>
<evidence type="ECO:0000256" key="2">
    <source>
        <dbReference type="ARBA" id="ARBA00002315"/>
    </source>
</evidence>
<dbReference type="CDD" id="cd16010">
    <property type="entry name" value="iPGM"/>
    <property type="match status" value="1"/>
</dbReference>
<dbReference type="EC" id="5.4.2.12" evidence="9 10"/>
<feature type="domain" description="Metalloenzyme" evidence="14">
    <location>
        <begin position="5"/>
        <end position="495"/>
    </location>
</feature>
<evidence type="ECO:0000256" key="9">
    <source>
        <dbReference type="HAMAP-Rule" id="MF_01038"/>
    </source>
</evidence>
<comment type="cofactor">
    <cofactor evidence="9">
        <name>Mn(2+)</name>
        <dbReference type="ChEBI" id="CHEBI:29035"/>
    </cofactor>
    <text evidence="9">Binds 2 manganese ions per subunit.</text>
</comment>
<feature type="binding site" evidence="9 12">
    <location>
        <begin position="153"/>
        <end position="154"/>
    </location>
    <ligand>
        <name>substrate</name>
    </ligand>
</feature>
<dbReference type="Gene3D" id="3.40.1450.10">
    <property type="entry name" value="BPG-independent phosphoglycerate mutase, domain B"/>
    <property type="match status" value="1"/>
</dbReference>
<dbReference type="GO" id="GO:0006096">
    <property type="term" value="P:glycolytic process"/>
    <property type="evidence" value="ECO:0007669"/>
    <property type="project" value="UniProtKB-UniRule"/>
</dbReference>
<keyword evidence="6 9" id="KW-0324">Glycolysis</keyword>
<keyword evidence="8 9" id="KW-0413">Isomerase</keyword>
<dbReference type="STRING" id="390242.SAMN04488024_11543"/>
<dbReference type="GO" id="GO:0006007">
    <property type="term" value="P:glucose catabolic process"/>
    <property type="evidence" value="ECO:0007669"/>
    <property type="project" value="InterPro"/>
</dbReference>
<dbReference type="GO" id="GO:0030145">
    <property type="term" value="F:manganese ion binding"/>
    <property type="evidence" value="ECO:0007669"/>
    <property type="project" value="UniProtKB-UniRule"/>
</dbReference>
<comment type="catalytic activity">
    <reaction evidence="1 9">
        <text>(2R)-2-phosphoglycerate = (2R)-3-phosphoglycerate</text>
        <dbReference type="Rhea" id="RHEA:15901"/>
        <dbReference type="ChEBI" id="CHEBI:58272"/>
        <dbReference type="ChEBI" id="CHEBI:58289"/>
        <dbReference type="EC" id="5.4.2.12"/>
    </reaction>
</comment>
<dbReference type="InterPro" id="IPR006124">
    <property type="entry name" value="Metalloenzyme"/>
</dbReference>
<dbReference type="EMBL" id="FMZH01000015">
    <property type="protein sequence ID" value="SDE26427.1"/>
    <property type="molecule type" value="Genomic_DNA"/>
</dbReference>
<comment type="pathway">
    <text evidence="3 9">Carbohydrate degradation; glycolysis; pyruvate from D-glyceraldehyde 3-phosphate: step 3/5.</text>
</comment>
<feature type="binding site" evidence="9 12">
    <location>
        <position position="190"/>
    </location>
    <ligand>
        <name>substrate</name>
    </ligand>
</feature>
<evidence type="ECO:0000313" key="17">
    <source>
        <dbReference type="Proteomes" id="UP000199455"/>
    </source>
</evidence>
<comment type="function">
    <text evidence="2 9">Catalyzes the interconversion of 2-phosphoglycerate and 3-phosphoglycerate.</text>
</comment>
<feature type="binding site" evidence="9 13">
    <location>
        <position position="404"/>
    </location>
    <ligand>
        <name>Mn(2+)</name>
        <dbReference type="ChEBI" id="CHEBI:29035"/>
        <label>1</label>
    </ligand>
</feature>
<feature type="binding site" evidence="9 13">
    <location>
        <position position="441"/>
    </location>
    <ligand>
        <name>Mn(2+)</name>
        <dbReference type="ChEBI" id="CHEBI:29035"/>
        <label>2</label>
    </ligand>
</feature>
<evidence type="ECO:0000256" key="3">
    <source>
        <dbReference type="ARBA" id="ARBA00004798"/>
    </source>
</evidence>
<dbReference type="GO" id="GO:0005829">
    <property type="term" value="C:cytosol"/>
    <property type="evidence" value="ECO:0007669"/>
    <property type="project" value="TreeGrafter"/>
</dbReference>
<keyword evidence="17" id="KW-1185">Reference proteome</keyword>
<feature type="binding site" evidence="9 12">
    <location>
        <position position="184"/>
    </location>
    <ligand>
        <name>substrate</name>
    </ligand>
</feature>
<feature type="binding site" evidence="9 12">
    <location>
        <position position="124"/>
    </location>
    <ligand>
        <name>substrate</name>
    </ligand>
</feature>
<evidence type="ECO:0000256" key="10">
    <source>
        <dbReference type="NCBIfam" id="TIGR01307"/>
    </source>
</evidence>
<dbReference type="NCBIfam" id="TIGR01307">
    <property type="entry name" value="pgm_bpd_ind"/>
    <property type="match status" value="1"/>
</dbReference>
<reference evidence="17" key="1">
    <citation type="submission" date="2016-10" db="EMBL/GenBank/DDBJ databases">
        <authorList>
            <person name="Varghese N."/>
            <person name="Submissions S."/>
        </authorList>
    </citation>
    <scope>NUCLEOTIDE SEQUENCE [LARGE SCALE GENOMIC DNA]</scope>
    <source>
        <strain evidence="17">DSM 18609</strain>
    </source>
</reference>
<evidence type="ECO:0000256" key="1">
    <source>
        <dbReference type="ARBA" id="ARBA00000370"/>
    </source>
</evidence>
<name>A0A1G7BHP3_9SPHI</name>
<feature type="binding site" evidence="9 13">
    <location>
        <position position="13"/>
    </location>
    <ligand>
        <name>Mn(2+)</name>
        <dbReference type="ChEBI" id="CHEBI:29035"/>
        <label>2</label>
    </ligand>
</feature>
<dbReference type="PANTHER" id="PTHR31637:SF0">
    <property type="entry name" value="2,3-BISPHOSPHOGLYCERATE-INDEPENDENT PHOSPHOGLYCERATE MUTASE"/>
    <property type="match status" value="1"/>
</dbReference>
<feature type="binding site" evidence="9 13">
    <location>
        <position position="459"/>
    </location>
    <ligand>
        <name>Mn(2+)</name>
        <dbReference type="ChEBI" id="CHEBI:29035"/>
        <label>1</label>
    </ligand>
</feature>
<evidence type="ECO:0000256" key="11">
    <source>
        <dbReference type="PIRSR" id="PIRSR001492-1"/>
    </source>
</evidence>
<evidence type="ECO:0000256" key="12">
    <source>
        <dbReference type="PIRSR" id="PIRSR001492-2"/>
    </source>
</evidence>
<dbReference type="AlphaFoldDB" id="A0A1G7BHP3"/>
<protein>
    <recommendedName>
        <fullName evidence="9 10">2,3-bisphosphoglycerate-independent phosphoglycerate mutase</fullName>
        <shortName evidence="9">BPG-independent PGAM</shortName>
        <shortName evidence="9">Phosphoglyceromutase</shortName>
        <shortName evidence="9">iPGM</shortName>
        <ecNumber evidence="9 10">5.4.2.12</ecNumber>
    </recommendedName>
</protein>
<dbReference type="PIRSF" id="PIRSF001492">
    <property type="entry name" value="IPGAM"/>
    <property type="match status" value="1"/>
</dbReference>
<dbReference type="Pfam" id="PF01676">
    <property type="entry name" value="Metalloenzyme"/>
    <property type="match status" value="1"/>
</dbReference>
<dbReference type="SUPFAM" id="SSF64158">
    <property type="entry name" value="2,3-Bisphosphoglycerate-independent phosphoglycerate mutase, substrate-binding domain"/>
    <property type="match status" value="1"/>
</dbReference>
<comment type="similarity">
    <text evidence="4 9">Belongs to the BPG-independent phosphoglycerate mutase family.</text>
</comment>
<gene>
    <name evidence="9" type="primary">gpmI</name>
    <name evidence="16" type="ORF">SAMN04488024_11543</name>
</gene>